<feature type="non-terminal residue" evidence="8">
    <location>
        <position position="1"/>
    </location>
</feature>
<gene>
    <name evidence="8" type="ORF">HMPREF9440_01261</name>
</gene>
<reference evidence="8 9" key="1">
    <citation type="submission" date="2011-11" db="EMBL/GenBank/DDBJ databases">
        <authorList>
            <person name="Weinstock G."/>
            <person name="Sodergren E."/>
            <person name="Clifton S."/>
            <person name="Fulton L."/>
            <person name="Fulton B."/>
            <person name="Courtney L."/>
            <person name="Fronick C."/>
            <person name="Harrison M."/>
            <person name="Strong C."/>
            <person name="Farmer C."/>
            <person name="Delahaunty K."/>
            <person name="Markovic C."/>
            <person name="Hall O."/>
            <person name="Minx P."/>
            <person name="Tomlinson C."/>
            <person name="Mitreva M."/>
            <person name="Hou S."/>
            <person name="Chen J."/>
            <person name="Wollam A."/>
            <person name="Pepin K.H."/>
            <person name="Johnson M."/>
            <person name="Bhonagiri V."/>
            <person name="Zhang X."/>
            <person name="Suruliraj S."/>
            <person name="Warren W."/>
            <person name="Chinwalla A."/>
            <person name="Mardis E.R."/>
            <person name="Wilson R.K."/>
        </authorList>
    </citation>
    <scope>NUCLEOTIDE SEQUENCE [LARGE SCALE GENOMIC DNA]</scope>
    <source>
        <strain evidence="8 9">YIT 11816</strain>
    </source>
</reference>
<dbReference type="GO" id="GO:0004519">
    <property type="term" value="F:endonuclease activity"/>
    <property type="evidence" value="ECO:0007669"/>
    <property type="project" value="UniProtKB-KW"/>
</dbReference>
<dbReference type="AlphaFoldDB" id="H3KEU6"/>
<sequence>RAPVKRFLKAAGVKIVDGGSHLKLYYKGRQSTCPRHPSHEISNAFAKKIKKQLGVN</sequence>
<evidence type="ECO:0000313" key="9">
    <source>
        <dbReference type="Proteomes" id="UP000004956"/>
    </source>
</evidence>
<evidence type="ECO:0000256" key="3">
    <source>
        <dbReference type="ARBA" id="ARBA00022722"/>
    </source>
</evidence>
<keyword evidence="7" id="KW-0346">Stress response</keyword>
<evidence type="ECO:0000313" key="8">
    <source>
        <dbReference type="EMBL" id="EHY31364.1"/>
    </source>
</evidence>
<evidence type="ECO:0000256" key="4">
    <source>
        <dbReference type="ARBA" id="ARBA00022759"/>
    </source>
</evidence>
<keyword evidence="9" id="KW-1185">Reference proteome</keyword>
<dbReference type="EMBL" id="AFBQ01000174">
    <property type="protein sequence ID" value="EHY31364.1"/>
    <property type="molecule type" value="Genomic_DNA"/>
</dbReference>
<protein>
    <submittedName>
        <fullName evidence="8">Toxin-antitoxin system, toxin component, HicA family</fullName>
    </submittedName>
</protein>
<dbReference type="InterPro" id="IPR012933">
    <property type="entry name" value="HicA_mRNA_interferase"/>
</dbReference>
<comment type="similarity">
    <text evidence="1">Belongs to the HicA mRNA interferase family.</text>
</comment>
<keyword evidence="6" id="KW-0694">RNA-binding</keyword>
<evidence type="ECO:0000256" key="2">
    <source>
        <dbReference type="ARBA" id="ARBA00022649"/>
    </source>
</evidence>
<evidence type="ECO:0000256" key="7">
    <source>
        <dbReference type="ARBA" id="ARBA00023016"/>
    </source>
</evidence>
<evidence type="ECO:0000256" key="5">
    <source>
        <dbReference type="ARBA" id="ARBA00022801"/>
    </source>
</evidence>
<dbReference type="Proteomes" id="UP000004956">
    <property type="component" value="Unassembled WGS sequence"/>
</dbReference>
<organism evidence="8 9">
    <name type="scientific">Sutterella parvirubra YIT 11816</name>
    <dbReference type="NCBI Taxonomy" id="762967"/>
    <lineage>
        <taxon>Bacteria</taxon>
        <taxon>Pseudomonadati</taxon>
        <taxon>Pseudomonadota</taxon>
        <taxon>Betaproteobacteria</taxon>
        <taxon>Burkholderiales</taxon>
        <taxon>Sutterellaceae</taxon>
        <taxon>Sutterella</taxon>
    </lineage>
</organism>
<name>H3KEU6_9BURK</name>
<dbReference type="GO" id="GO:0016787">
    <property type="term" value="F:hydrolase activity"/>
    <property type="evidence" value="ECO:0007669"/>
    <property type="project" value="UniProtKB-KW"/>
</dbReference>
<proteinExistence type="inferred from homology"/>
<keyword evidence="5" id="KW-0378">Hydrolase</keyword>
<keyword evidence="3" id="KW-0540">Nuclease</keyword>
<dbReference type="SUPFAM" id="SSF54786">
    <property type="entry name" value="YcfA/nrd intein domain"/>
    <property type="match status" value="1"/>
</dbReference>
<comment type="caution">
    <text evidence="8">The sequence shown here is derived from an EMBL/GenBank/DDBJ whole genome shotgun (WGS) entry which is preliminary data.</text>
</comment>
<keyword evidence="2" id="KW-1277">Toxin-antitoxin system</keyword>
<accession>H3KEU6</accession>
<dbReference type="Gene3D" id="3.30.920.30">
    <property type="entry name" value="Hypothetical protein"/>
    <property type="match status" value="1"/>
</dbReference>
<keyword evidence="4" id="KW-0255">Endonuclease</keyword>
<evidence type="ECO:0000256" key="6">
    <source>
        <dbReference type="ARBA" id="ARBA00022884"/>
    </source>
</evidence>
<dbReference type="HOGENOM" id="CLU_3001445_0_0_4"/>
<dbReference type="GO" id="GO:0003729">
    <property type="term" value="F:mRNA binding"/>
    <property type="evidence" value="ECO:0007669"/>
    <property type="project" value="InterPro"/>
</dbReference>
<evidence type="ECO:0000256" key="1">
    <source>
        <dbReference type="ARBA" id="ARBA00006620"/>
    </source>
</evidence>
<dbReference type="InterPro" id="IPR038570">
    <property type="entry name" value="HicA_sf"/>
</dbReference>
<dbReference type="Pfam" id="PF07927">
    <property type="entry name" value="HicA_toxin"/>
    <property type="match status" value="1"/>
</dbReference>